<dbReference type="Proteomes" id="UP000663874">
    <property type="component" value="Unassembled WGS sequence"/>
</dbReference>
<accession>A0A815BFI0</accession>
<dbReference type="EMBL" id="CAJNOU010001948">
    <property type="protein sequence ID" value="CAF1272914.1"/>
    <property type="molecule type" value="Genomic_DNA"/>
</dbReference>
<dbReference type="GO" id="GO:0004722">
    <property type="term" value="F:protein serine/threonine phosphatase activity"/>
    <property type="evidence" value="ECO:0007669"/>
    <property type="project" value="UniProtKB-EC"/>
</dbReference>
<dbReference type="Proteomes" id="UP000663854">
    <property type="component" value="Unassembled WGS sequence"/>
</dbReference>
<evidence type="ECO:0000256" key="1">
    <source>
        <dbReference type="ARBA" id="ARBA00008601"/>
    </source>
</evidence>
<dbReference type="EMBL" id="CAJNOT010006731">
    <property type="protein sequence ID" value="CAF1495126.1"/>
    <property type="molecule type" value="Genomic_DNA"/>
</dbReference>
<evidence type="ECO:0000256" key="2">
    <source>
        <dbReference type="ARBA" id="ARBA00022801"/>
    </source>
</evidence>
<dbReference type="Proteomes" id="UP000663870">
    <property type="component" value="Unassembled WGS sequence"/>
</dbReference>
<dbReference type="InterPro" id="IPR000340">
    <property type="entry name" value="Dual-sp_phosphatase_cat-dom"/>
</dbReference>
<evidence type="ECO:0008006" key="19">
    <source>
        <dbReference type="Google" id="ProtNLM"/>
    </source>
</evidence>
<evidence type="ECO:0000256" key="5">
    <source>
        <dbReference type="ARBA" id="ARBA00048336"/>
    </source>
</evidence>
<evidence type="ECO:0000313" key="18">
    <source>
        <dbReference type="Proteomes" id="UP000663889"/>
    </source>
</evidence>
<protein>
    <recommendedName>
        <fullName evidence="19">Protein-tyrosine-phosphatase</fullName>
    </recommendedName>
</protein>
<evidence type="ECO:0000259" key="7">
    <source>
        <dbReference type="PROSITE" id="PS50054"/>
    </source>
</evidence>
<dbReference type="Proteomes" id="UP000663882">
    <property type="component" value="Unassembled WGS sequence"/>
</dbReference>
<reference evidence="10" key="1">
    <citation type="submission" date="2021-02" db="EMBL/GenBank/DDBJ databases">
        <authorList>
            <person name="Nowell W R."/>
        </authorList>
    </citation>
    <scope>NUCLEOTIDE SEQUENCE</scope>
</reference>
<dbReference type="PROSITE" id="PS00383">
    <property type="entry name" value="TYR_PHOSPHATASE_1"/>
    <property type="match status" value="1"/>
</dbReference>
<evidence type="ECO:0000313" key="15">
    <source>
        <dbReference type="EMBL" id="CAF4085239.1"/>
    </source>
</evidence>
<dbReference type="Proteomes" id="UP000663836">
    <property type="component" value="Unassembled WGS sequence"/>
</dbReference>
<sequence length="245" mass="27975">MGQGMSEILPDVYVTSAIVARQGKVLDEFGITHVISIQAKPISPFNHREYLLITAKDHISQDLLQYAAQCNDFIHNARLNRGKVLIHCVEGKSRSPSIACIYVMTITGISWSDTINSLRGVRTLVDPNFAFQRQLKYFYDQHMVQERERLCMKFGPFNMIDDDIAFVMKNLALYNEEQRRLTGKFIDIDQLHISTKNDTTISSSDNDKTKNINETNSDLDEFFQNSDLSSMTPESQSLLDEMFSS</sequence>
<name>A0A815BFI0_9BILA</name>
<comment type="catalytic activity">
    <reaction evidence="5">
        <text>O-phospho-L-threonyl-[protein] + H2O = L-threonyl-[protein] + phosphate</text>
        <dbReference type="Rhea" id="RHEA:47004"/>
        <dbReference type="Rhea" id="RHEA-COMP:11060"/>
        <dbReference type="Rhea" id="RHEA-COMP:11605"/>
        <dbReference type="ChEBI" id="CHEBI:15377"/>
        <dbReference type="ChEBI" id="CHEBI:30013"/>
        <dbReference type="ChEBI" id="CHEBI:43474"/>
        <dbReference type="ChEBI" id="CHEBI:61977"/>
        <dbReference type="EC" id="3.1.3.16"/>
    </reaction>
</comment>
<dbReference type="GO" id="GO:0007165">
    <property type="term" value="P:signal transduction"/>
    <property type="evidence" value="ECO:0007669"/>
    <property type="project" value="TreeGrafter"/>
</dbReference>
<feature type="domain" description="Tyrosine-protein phosphatase" evidence="7">
    <location>
        <begin position="4"/>
        <end position="144"/>
    </location>
</feature>
<evidence type="ECO:0000256" key="6">
    <source>
        <dbReference type="SAM" id="MobiDB-lite"/>
    </source>
</evidence>
<keyword evidence="17" id="KW-1185">Reference proteome</keyword>
<dbReference type="PANTHER" id="PTHR45948">
    <property type="entry name" value="DUAL SPECIFICITY PROTEIN PHOSPHATASE DDB_G0269404-RELATED"/>
    <property type="match status" value="1"/>
</dbReference>
<dbReference type="EMBL" id="CAJOAX010003060">
    <property type="protein sequence ID" value="CAF3834390.1"/>
    <property type="molecule type" value="Genomic_DNA"/>
</dbReference>
<feature type="region of interest" description="Disordered" evidence="6">
    <location>
        <begin position="224"/>
        <end position="245"/>
    </location>
</feature>
<evidence type="ECO:0000313" key="13">
    <source>
        <dbReference type="EMBL" id="CAF1660141.1"/>
    </source>
</evidence>
<comment type="catalytic activity">
    <reaction evidence="4">
        <text>O-phospho-L-seryl-[protein] + H2O = L-seryl-[protein] + phosphate</text>
        <dbReference type="Rhea" id="RHEA:20629"/>
        <dbReference type="Rhea" id="RHEA-COMP:9863"/>
        <dbReference type="Rhea" id="RHEA-COMP:11604"/>
        <dbReference type="ChEBI" id="CHEBI:15377"/>
        <dbReference type="ChEBI" id="CHEBI:29999"/>
        <dbReference type="ChEBI" id="CHEBI:43474"/>
        <dbReference type="ChEBI" id="CHEBI:83421"/>
        <dbReference type="EC" id="3.1.3.16"/>
    </reaction>
</comment>
<dbReference type="PROSITE" id="PS50056">
    <property type="entry name" value="TYR_PHOSPHATASE_2"/>
    <property type="match status" value="1"/>
</dbReference>
<dbReference type="Proteomes" id="UP000663889">
    <property type="component" value="Unassembled WGS sequence"/>
</dbReference>
<evidence type="ECO:0000313" key="9">
    <source>
        <dbReference type="EMBL" id="CAF1238544.1"/>
    </source>
</evidence>
<dbReference type="AlphaFoldDB" id="A0A815BFI0"/>
<dbReference type="OrthoDB" id="9979246at2759"/>
<feature type="domain" description="Tyrosine specific protein phosphatases" evidence="8">
    <location>
        <begin position="71"/>
        <end position="122"/>
    </location>
</feature>
<keyword evidence="3" id="KW-0904">Protein phosphatase</keyword>
<evidence type="ECO:0000313" key="12">
    <source>
        <dbReference type="EMBL" id="CAF1515949.1"/>
    </source>
</evidence>
<dbReference type="InterPro" id="IPR016130">
    <property type="entry name" value="Tyr_Pase_AS"/>
</dbReference>
<dbReference type="Proteomes" id="UP000663823">
    <property type="component" value="Unassembled WGS sequence"/>
</dbReference>
<dbReference type="EMBL" id="CAJOBE010009929">
    <property type="protein sequence ID" value="CAF4096188.1"/>
    <property type="molecule type" value="Genomic_DNA"/>
</dbReference>
<comment type="similarity">
    <text evidence="1">Belongs to the protein-tyrosine phosphatase family. Non-receptor class dual specificity subfamily.</text>
</comment>
<dbReference type="Gene3D" id="3.90.190.10">
    <property type="entry name" value="Protein tyrosine phosphatase superfamily"/>
    <property type="match status" value="1"/>
</dbReference>
<evidence type="ECO:0000313" key="16">
    <source>
        <dbReference type="EMBL" id="CAF4096188.1"/>
    </source>
</evidence>
<gene>
    <name evidence="16" type="ORF">FNK824_LOCUS31161</name>
    <name evidence="15" type="ORF">JBS370_LOCUS30937</name>
    <name evidence="13" type="ORF">JXQ802_LOCUS55931</name>
    <name evidence="14" type="ORF">OTI717_LOCUS20190</name>
    <name evidence="12" type="ORF">PYM288_LOCUS39385</name>
    <name evidence="9" type="ORF">RFH988_LOCUS26548</name>
    <name evidence="10" type="ORF">SEV965_LOCUS24847</name>
    <name evidence="11" type="ORF">ZHD862_LOCUS37194</name>
</gene>
<dbReference type="SUPFAM" id="SSF52799">
    <property type="entry name" value="(Phosphotyrosine protein) phosphatases II"/>
    <property type="match status" value="1"/>
</dbReference>
<comment type="caution">
    <text evidence="10">The sequence shown here is derived from an EMBL/GenBank/DDBJ whole genome shotgun (WGS) entry which is preliminary data.</text>
</comment>
<dbReference type="GO" id="GO:0004725">
    <property type="term" value="F:protein tyrosine phosphatase activity"/>
    <property type="evidence" value="ECO:0007669"/>
    <property type="project" value="TreeGrafter"/>
</dbReference>
<dbReference type="InterPro" id="IPR029021">
    <property type="entry name" value="Prot-tyrosine_phosphatase-like"/>
</dbReference>
<evidence type="ECO:0000313" key="17">
    <source>
        <dbReference type="Proteomes" id="UP000663870"/>
    </source>
</evidence>
<evidence type="ECO:0000313" key="14">
    <source>
        <dbReference type="EMBL" id="CAF3834390.1"/>
    </source>
</evidence>
<organism evidence="10 18">
    <name type="scientific">Rotaria sordida</name>
    <dbReference type="NCBI Taxonomy" id="392033"/>
    <lineage>
        <taxon>Eukaryota</taxon>
        <taxon>Metazoa</taxon>
        <taxon>Spiralia</taxon>
        <taxon>Gnathifera</taxon>
        <taxon>Rotifera</taxon>
        <taxon>Eurotatoria</taxon>
        <taxon>Bdelloidea</taxon>
        <taxon>Philodinida</taxon>
        <taxon>Philodinidae</taxon>
        <taxon>Rotaria</taxon>
    </lineage>
</organism>
<dbReference type="EMBL" id="CAJNOO010002126">
    <property type="protein sequence ID" value="CAF1238544.1"/>
    <property type="molecule type" value="Genomic_DNA"/>
</dbReference>
<dbReference type="Proteomes" id="UP000663864">
    <property type="component" value="Unassembled WGS sequence"/>
</dbReference>
<evidence type="ECO:0000259" key="8">
    <source>
        <dbReference type="PROSITE" id="PS50056"/>
    </source>
</evidence>
<evidence type="ECO:0000256" key="3">
    <source>
        <dbReference type="ARBA" id="ARBA00022912"/>
    </source>
</evidence>
<dbReference type="InterPro" id="IPR020422">
    <property type="entry name" value="TYR_PHOSPHATASE_DUAL_dom"/>
</dbReference>
<evidence type="ECO:0000256" key="4">
    <source>
        <dbReference type="ARBA" id="ARBA00047761"/>
    </source>
</evidence>
<dbReference type="PROSITE" id="PS50054">
    <property type="entry name" value="TYR_PHOSPHATASE_DUAL"/>
    <property type="match status" value="1"/>
</dbReference>
<evidence type="ECO:0000313" key="10">
    <source>
        <dbReference type="EMBL" id="CAF1272914.1"/>
    </source>
</evidence>
<dbReference type="SMART" id="SM00195">
    <property type="entry name" value="DSPc"/>
    <property type="match status" value="1"/>
</dbReference>
<proteinExistence type="inferred from homology"/>
<dbReference type="EMBL" id="CAJOBD010007376">
    <property type="protein sequence ID" value="CAF4085239.1"/>
    <property type="molecule type" value="Genomic_DNA"/>
</dbReference>
<evidence type="ECO:0000313" key="11">
    <source>
        <dbReference type="EMBL" id="CAF1495126.1"/>
    </source>
</evidence>
<dbReference type="Pfam" id="PF00782">
    <property type="entry name" value="DSPc"/>
    <property type="match status" value="1"/>
</dbReference>
<dbReference type="EMBL" id="CAJNOL010012512">
    <property type="protein sequence ID" value="CAF1660141.1"/>
    <property type="molecule type" value="Genomic_DNA"/>
</dbReference>
<dbReference type="EMBL" id="CAJNOH010010684">
    <property type="protein sequence ID" value="CAF1515949.1"/>
    <property type="molecule type" value="Genomic_DNA"/>
</dbReference>
<dbReference type="GO" id="GO:0005829">
    <property type="term" value="C:cytosol"/>
    <property type="evidence" value="ECO:0007669"/>
    <property type="project" value="TreeGrafter"/>
</dbReference>
<dbReference type="InterPro" id="IPR000387">
    <property type="entry name" value="Tyr_Pase_dom"/>
</dbReference>
<keyword evidence="2" id="KW-0378">Hydrolase</keyword>
<dbReference type="PANTHER" id="PTHR45948:SF2">
    <property type="entry name" value="DUAL SPECIFICITY PROTEIN PHOSPHATASE"/>
    <property type="match status" value="1"/>
</dbReference>